<dbReference type="InterPro" id="IPR007569">
    <property type="entry name" value="DUF559"/>
</dbReference>
<feature type="domain" description="DUF559" evidence="1">
    <location>
        <begin position="26"/>
        <end position="114"/>
    </location>
</feature>
<reference evidence="2 3" key="1">
    <citation type="submission" date="2019-06" db="EMBL/GenBank/DDBJ databases">
        <authorList>
            <person name="Meng X."/>
        </authorList>
    </citation>
    <scope>NUCLEOTIDE SEQUENCE [LARGE SCALE GENOMIC DNA]</scope>
    <source>
        <strain evidence="2 3">M625</strain>
    </source>
</reference>
<proteinExistence type="predicted"/>
<evidence type="ECO:0000313" key="3">
    <source>
        <dbReference type="Proteomes" id="UP000315540"/>
    </source>
</evidence>
<dbReference type="EMBL" id="VFWZ01000003">
    <property type="protein sequence ID" value="TPN85965.1"/>
    <property type="molecule type" value="Genomic_DNA"/>
</dbReference>
<dbReference type="Pfam" id="PF04480">
    <property type="entry name" value="DUF559"/>
    <property type="match status" value="1"/>
</dbReference>
<organism evidence="2 3">
    <name type="scientific">Aquimarina algicola</name>
    <dbReference type="NCBI Taxonomy" id="2589995"/>
    <lineage>
        <taxon>Bacteria</taxon>
        <taxon>Pseudomonadati</taxon>
        <taxon>Bacteroidota</taxon>
        <taxon>Flavobacteriia</taxon>
        <taxon>Flavobacteriales</taxon>
        <taxon>Flavobacteriaceae</taxon>
        <taxon>Aquimarina</taxon>
    </lineage>
</organism>
<dbReference type="OrthoDB" id="9798754at2"/>
<dbReference type="Proteomes" id="UP000315540">
    <property type="component" value="Unassembled WGS sequence"/>
</dbReference>
<sequence length="126" mass="14943">MTSPTIPIHQRVSEKVIRYSLDNAQFAKDTLYQELIKKEFYFTRNESIMNYNFDFYAPKLKIAIQVDTYAHEFLDHHNIDATKKLFIASLGITVFRFTDYQILTDIEEIIRILKNQIKTTTPNYVI</sequence>
<comment type="caution">
    <text evidence="2">The sequence shown here is derived from an EMBL/GenBank/DDBJ whole genome shotgun (WGS) entry which is preliminary data.</text>
</comment>
<keyword evidence="3" id="KW-1185">Reference proteome</keyword>
<evidence type="ECO:0000313" key="2">
    <source>
        <dbReference type="EMBL" id="TPN85965.1"/>
    </source>
</evidence>
<accession>A0A504JBV6</accession>
<protein>
    <submittedName>
        <fullName evidence="2">DUF559 domain-containing protein</fullName>
    </submittedName>
</protein>
<dbReference type="RefSeq" id="WP_140593092.1">
    <property type="nucleotide sequence ID" value="NZ_VFWZ01000003.1"/>
</dbReference>
<dbReference type="AlphaFoldDB" id="A0A504JBV6"/>
<name>A0A504JBV6_9FLAO</name>
<gene>
    <name evidence="2" type="ORF">FHK87_11835</name>
</gene>
<evidence type="ECO:0000259" key="1">
    <source>
        <dbReference type="Pfam" id="PF04480"/>
    </source>
</evidence>
<dbReference type="Gene3D" id="3.40.960.10">
    <property type="entry name" value="VSR Endonuclease"/>
    <property type="match status" value="1"/>
</dbReference>